<organism evidence="9 10">
    <name type="scientific">Rubricella aquisinus</name>
    <dbReference type="NCBI Taxonomy" id="2028108"/>
    <lineage>
        <taxon>Bacteria</taxon>
        <taxon>Pseudomonadati</taxon>
        <taxon>Pseudomonadota</taxon>
        <taxon>Alphaproteobacteria</taxon>
        <taxon>Rhodobacterales</taxon>
        <taxon>Paracoccaceae</taxon>
        <taxon>Rubricella</taxon>
    </lineage>
</organism>
<dbReference type="EC" id="3.1.2.20" evidence="5"/>
<dbReference type="SUPFAM" id="SSF54637">
    <property type="entry name" value="Thioesterase/thiol ester dehydrase-isomerase"/>
    <property type="match status" value="1"/>
</dbReference>
<evidence type="ECO:0000259" key="8">
    <source>
        <dbReference type="Pfam" id="PF03061"/>
    </source>
</evidence>
<dbReference type="InterPro" id="IPR029069">
    <property type="entry name" value="HotDog_dom_sf"/>
</dbReference>
<name>A0A840X5G8_9RHOB</name>
<evidence type="ECO:0000256" key="2">
    <source>
        <dbReference type="ARBA" id="ARBA00035880"/>
    </source>
</evidence>
<sequence>MSQPFTPSDPDYVARGRRLFAQQGIMATLQGQVDEIAPGAVTLSAPIRPETSQQHGYAHAGFTWTMGDSAAGFAAQTLLTATQGVLTTEMKINLLAPAKGERLIARGKVERAGRRLIVVRADIAARAGTVETHVAIMLGTIMVMEGLE</sequence>
<evidence type="ECO:0000256" key="4">
    <source>
        <dbReference type="ARBA" id="ARBA00038381"/>
    </source>
</evidence>
<reference evidence="9 10" key="1">
    <citation type="submission" date="2020-08" db="EMBL/GenBank/DDBJ databases">
        <title>Genomic Encyclopedia of Type Strains, Phase IV (KMG-IV): sequencing the most valuable type-strain genomes for metagenomic binning, comparative biology and taxonomic classification.</title>
        <authorList>
            <person name="Goeker M."/>
        </authorList>
    </citation>
    <scope>NUCLEOTIDE SEQUENCE [LARGE SCALE GENOMIC DNA]</scope>
    <source>
        <strain evidence="9 10">DSM 103377</strain>
    </source>
</reference>
<evidence type="ECO:0000256" key="7">
    <source>
        <dbReference type="ARBA" id="ARBA00048062"/>
    </source>
</evidence>
<dbReference type="Proteomes" id="UP000553766">
    <property type="component" value="Unassembled WGS sequence"/>
</dbReference>
<dbReference type="AlphaFoldDB" id="A0A840X5G8"/>
<comment type="catalytic activity">
    <reaction evidence="3">
        <text>a long-chain fatty acyl-CoA + H2O = a long-chain fatty acid + CoA + H(+)</text>
        <dbReference type="Rhea" id="RHEA:67680"/>
        <dbReference type="ChEBI" id="CHEBI:15377"/>
        <dbReference type="ChEBI" id="CHEBI:15378"/>
        <dbReference type="ChEBI" id="CHEBI:57287"/>
        <dbReference type="ChEBI" id="CHEBI:57560"/>
        <dbReference type="ChEBI" id="CHEBI:83139"/>
    </reaction>
</comment>
<feature type="domain" description="Thioesterase" evidence="8">
    <location>
        <begin position="55"/>
        <end position="127"/>
    </location>
</feature>
<evidence type="ECO:0000256" key="3">
    <source>
        <dbReference type="ARBA" id="ARBA00036002"/>
    </source>
</evidence>
<dbReference type="NCBIfam" id="TIGR00369">
    <property type="entry name" value="unchar_dom_1"/>
    <property type="match status" value="1"/>
</dbReference>
<evidence type="ECO:0000313" key="10">
    <source>
        <dbReference type="Proteomes" id="UP000553766"/>
    </source>
</evidence>
<dbReference type="Pfam" id="PF03061">
    <property type="entry name" value="4HBT"/>
    <property type="match status" value="1"/>
</dbReference>
<dbReference type="EMBL" id="JACIJS010000005">
    <property type="protein sequence ID" value="MBB5515947.1"/>
    <property type="molecule type" value="Genomic_DNA"/>
</dbReference>
<accession>A0A840X5G8</accession>
<evidence type="ECO:0000256" key="5">
    <source>
        <dbReference type="ARBA" id="ARBA00038894"/>
    </source>
</evidence>
<dbReference type="PANTHER" id="PTHR43240:SF20">
    <property type="entry name" value="MEDIUM_LONG-CHAIN ACYL-COA THIOESTERASE YIGI"/>
    <property type="match status" value="1"/>
</dbReference>
<protein>
    <recommendedName>
        <fullName evidence="6">Medium/long-chain acyl-CoA thioesterase YigI</fullName>
        <ecNumber evidence="5">3.1.2.20</ecNumber>
    </recommendedName>
</protein>
<dbReference type="InterPro" id="IPR006683">
    <property type="entry name" value="Thioestr_dom"/>
</dbReference>
<dbReference type="Gene3D" id="3.10.129.10">
    <property type="entry name" value="Hotdog Thioesterase"/>
    <property type="match status" value="1"/>
</dbReference>
<evidence type="ECO:0000256" key="1">
    <source>
        <dbReference type="ARBA" id="ARBA00022801"/>
    </source>
</evidence>
<dbReference type="RefSeq" id="WP_184011086.1">
    <property type="nucleotide sequence ID" value="NZ_JACIJS010000005.1"/>
</dbReference>
<comment type="similarity">
    <text evidence="4">Belongs to the YigI thioesterase family.</text>
</comment>
<gene>
    <name evidence="9" type="ORF">FHS89_001967</name>
</gene>
<dbReference type="CDD" id="cd03443">
    <property type="entry name" value="PaaI_thioesterase"/>
    <property type="match status" value="1"/>
</dbReference>
<dbReference type="GO" id="GO:0047617">
    <property type="term" value="F:fatty acyl-CoA hydrolase activity"/>
    <property type="evidence" value="ECO:0007669"/>
    <property type="project" value="UniProtKB-EC"/>
</dbReference>
<evidence type="ECO:0000313" key="9">
    <source>
        <dbReference type="EMBL" id="MBB5515947.1"/>
    </source>
</evidence>
<dbReference type="PANTHER" id="PTHR43240">
    <property type="entry name" value="1,4-DIHYDROXY-2-NAPHTHOYL-COA THIOESTERASE 1"/>
    <property type="match status" value="1"/>
</dbReference>
<comment type="catalytic activity">
    <reaction evidence="7">
        <text>a medium-chain fatty acyl-CoA + H2O = a medium-chain fatty acid + CoA + H(+)</text>
        <dbReference type="Rhea" id="RHEA:68184"/>
        <dbReference type="ChEBI" id="CHEBI:15377"/>
        <dbReference type="ChEBI" id="CHEBI:15378"/>
        <dbReference type="ChEBI" id="CHEBI:57287"/>
        <dbReference type="ChEBI" id="CHEBI:59558"/>
        <dbReference type="ChEBI" id="CHEBI:90546"/>
    </reaction>
</comment>
<dbReference type="InterPro" id="IPR003736">
    <property type="entry name" value="PAAI_dom"/>
</dbReference>
<proteinExistence type="inferred from homology"/>
<comment type="caution">
    <text evidence="9">The sequence shown here is derived from an EMBL/GenBank/DDBJ whole genome shotgun (WGS) entry which is preliminary data.</text>
</comment>
<evidence type="ECO:0000256" key="6">
    <source>
        <dbReference type="ARBA" id="ARBA00040062"/>
    </source>
</evidence>
<keyword evidence="1" id="KW-0378">Hydrolase</keyword>
<comment type="catalytic activity">
    <reaction evidence="2">
        <text>a fatty acyl-CoA + H2O = a fatty acid + CoA + H(+)</text>
        <dbReference type="Rhea" id="RHEA:16781"/>
        <dbReference type="ChEBI" id="CHEBI:15377"/>
        <dbReference type="ChEBI" id="CHEBI:15378"/>
        <dbReference type="ChEBI" id="CHEBI:28868"/>
        <dbReference type="ChEBI" id="CHEBI:57287"/>
        <dbReference type="ChEBI" id="CHEBI:77636"/>
        <dbReference type="EC" id="3.1.2.20"/>
    </reaction>
</comment>
<keyword evidence="10" id="KW-1185">Reference proteome</keyword>